<dbReference type="EMBL" id="CP119879">
    <property type="protein sequence ID" value="WFD35243.1"/>
    <property type="molecule type" value="Genomic_DNA"/>
</dbReference>
<keyword evidence="3" id="KW-1185">Reference proteome</keyword>
<dbReference type="InterPro" id="IPR004143">
    <property type="entry name" value="BPL_LPL_catalytic"/>
</dbReference>
<reference evidence="2" key="1">
    <citation type="submission" date="2023-03" db="EMBL/GenBank/DDBJ databases">
        <title>Mating type loci evolution in Malassezia.</title>
        <authorList>
            <person name="Coelho M.A."/>
        </authorList>
    </citation>
    <scope>NUCLEOTIDE SEQUENCE</scope>
    <source>
        <strain evidence="2">CBS 11721</strain>
    </source>
</reference>
<evidence type="ECO:0000313" key="3">
    <source>
        <dbReference type="Proteomes" id="UP001219933"/>
    </source>
</evidence>
<dbReference type="Proteomes" id="UP001219933">
    <property type="component" value="Chromosome 3"/>
</dbReference>
<name>A0AAF0EZ30_9BASI</name>
<dbReference type="GO" id="GO:0004077">
    <property type="term" value="F:biotin--[biotin carboxyl-carrier protein] ligase activity"/>
    <property type="evidence" value="ECO:0007669"/>
    <property type="project" value="TreeGrafter"/>
</dbReference>
<dbReference type="SUPFAM" id="SSF55681">
    <property type="entry name" value="Class II aaRS and biotin synthetases"/>
    <property type="match status" value="1"/>
</dbReference>
<dbReference type="PANTHER" id="PTHR12835:SF5">
    <property type="entry name" value="BIOTIN--PROTEIN LIGASE"/>
    <property type="match status" value="1"/>
</dbReference>
<dbReference type="AlphaFoldDB" id="A0AAF0EZ30"/>
<sequence>MSRALAHQCDVQQVTEDVLKRDPWQSITAAVVLGSAVDKHTAARILEYVENGGVALVAEGVQLANVDGVDGAGTHTLGGGNVLVGGGPAALKTHLGVADAPQEAALTPLYIDGDTDALKSLVQDAGDPFTTDAPDDAGKPQIVLGDAPDNGYFSVSTYRKELESARQSFKAPWTASVWGASVRLADTLGYAEVTTSTQTLLECPKLQRVLPDGTIFMATRQIAARGRGKNKWISPVGCLQFSALWRQPITMAARVVFVQYLVAISIVTGLEHAFGEQLKGRLRIKWPNDVYAEVNDPNIAGVERTIDGRRRRYAKIGGVLVNAATQGSDLAMVIGEHVLTRCRNQYPQHIPHALSCACRRHRCATNNGKMRRQHTCCI</sequence>
<evidence type="ECO:0000259" key="1">
    <source>
        <dbReference type="PROSITE" id="PS51733"/>
    </source>
</evidence>
<dbReference type="PROSITE" id="PS51733">
    <property type="entry name" value="BPL_LPL_CATALYTIC"/>
    <property type="match status" value="1"/>
</dbReference>
<evidence type="ECO:0000313" key="2">
    <source>
        <dbReference type="EMBL" id="WFD35243.1"/>
    </source>
</evidence>
<dbReference type="GO" id="GO:0005737">
    <property type="term" value="C:cytoplasm"/>
    <property type="evidence" value="ECO:0007669"/>
    <property type="project" value="TreeGrafter"/>
</dbReference>
<dbReference type="InterPro" id="IPR045864">
    <property type="entry name" value="aa-tRNA-synth_II/BPL/LPL"/>
</dbReference>
<protein>
    <recommendedName>
        <fullName evidence="1">BPL/LPL catalytic domain-containing protein</fullName>
    </recommendedName>
</protein>
<proteinExistence type="predicted"/>
<organism evidence="2 3">
    <name type="scientific">Malassezia cuniculi</name>
    <dbReference type="NCBI Taxonomy" id="948313"/>
    <lineage>
        <taxon>Eukaryota</taxon>
        <taxon>Fungi</taxon>
        <taxon>Dikarya</taxon>
        <taxon>Basidiomycota</taxon>
        <taxon>Ustilaginomycotina</taxon>
        <taxon>Malasseziomycetes</taxon>
        <taxon>Malasseziales</taxon>
        <taxon>Malasseziaceae</taxon>
        <taxon>Malassezia</taxon>
    </lineage>
</organism>
<dbReference type="Gene3D" id="3.30.930.10">
    <property type="entry name" value="Bira Bifunctional Protein, Domain 2"/>
    <property type="match status" value="1"/>
</dbReference>
<dbReference type="PANTHER" id="PTHR12835">
    <property type="entry name" value="BIOTIN PROTEIN LIGASE"/>
    <property type="match status" value="1"/>
</dbReference>
<gene>
    <name evidence="2" type="ORF">MCUN1_002094</name>
</gene>
<feature type="domain" description="BPL/LPL catalytic" evidence="1">
    <location>
        <begin position="182"/>
        <end position="365"/>
    </location>
</feature>
<accession>A0AAF0EZ30</accession>
<dbReference type="Pfam" id="PF03099">
    <property type="entry name" value="BPL_LplA_LipB"/>
    <property type="match status" value="1"/>
</dbReference>